<sequence>MELVYSFVENAPDFKTRMTACEKIEILVPKIVPLQFLKTTLPPK</sequence>
<gene>
    <name evidence="1" type="ORF">IMCC12053_2844</name>
</gene>
<name>A0A0P0AEN5_9RHOB</name>
<dbReference type="PATRIC" id="fig|1397108.4.peg.2907"/>
<proteinExistence type="predicted"/>
<accession>A0A0P0AEN5</accession>
<dbReference type="EMBL" id="CP012023">
    <property type="protein sequence ID" value="ALI56791.1"/>
    <property type="molecule type" value="Genomic_DNA"/>
</dbReference>
<evidence type="ECO:0000313" key="2">
    <source>
        <dbReference type="Proteomes" id="UP000064920"/>
    </source>
</evidence>
<organism evidence="1 2">
    <name type="scientific">Celeribacter marinus</name>
    <dbReference type="NCBI Taxonomy" id="1397108"/>
    <lineage>
        <taxon>Bacteria</taxon>
        <taxon>Pseudomonadati</taxon>
        <taxon>Pseudomonadota</taxon>
        <taxon>Alphaproteobacteria</taxon>
        <taxon>Rhodobacterales</taxon>
        <taxon>Roseobacteraceae</taxon>
        <taxon>Celeribacter</taxon>
    </lineage>
</organism>
<evidence type="ECO:0000313" key="1">
    <source>
        <dbReference type="EMBL" id="ALI56791.1"/>
    </source>
</evidence>
<dbReference type="KEGG" id="cmar:IMCC12053_2844"/>
<reference evidence="1 2" key="1">
    <citation type="submission" date="2015-05" db="EMBL/GenBank/DDBJ databases">
        <authorList>
            <person name="Wang D.B."/>
            <person name="Wang M."/>
        </authorList>
    </citation>
    <scope>NUCLEOTIDE SEQUENCE [LARGE SCALE GENOMIC DNA]</scope>
    <source>
        <strain evidence="1 2">IMCC 12053</strain>
    </source>
</reference>
<dbReference type="Proteomes" id="UP000064920">
    <property type="component" value="Chromosome"/>
</dbReference>
<keyword evidence="2" id="KW-1185">Reference proteome</keyword>
<dbReference type="AlphaFoldDB" id="A0A0P0AEN5"/>
<protein>
    <submittedName>
        <fullName evidence="1">Uncharacterized protein</fullName>
    </submittedName>
</protein>